<evidence type="ECO:0000313" key="12">
    <source>
        <dbReference type="EMBL" id="NIR74780.1"/>
    </source>
</evidence>
<feature type="transmembrane region" description="Helical" evidence="9">
    <location>
        <begin position="297"/>
        <end position="317"/>
    </location>
</feature>
<evidence type="ECO:0000256" key="1">
    <source>
        <dbReference type="ARBA" id="ARBA00004651"/>
    </source>
</evidence>
<protein>
    <submittedName>
        <fullName evidence="12">ATP-binding cassette domain-containing protein</fullName>
    </submittedName>
</protein>
<evidence type="ECO:0000256" key="8">
    <source>
        <dbReference type="ARBA" id="ARBA00023136"/>
    </source>
</evidence>
<dbReference type="GO" id="GO:0090374">
    <property type="term" value="P:oligopeptide export from mitochondrion"/>
    <property type="evidence" value="ECO:0007669"/>
    <property type="project" value="TreeGrafter"/>
</dbReference>
<dbReference type="InterPro" id="IPR011527">
    <property type="entry name" value="ABC1_TM_dom"/>
</dbReference>
<keyword evidence="2" id="KW-0813">Transport</keyword>
<keyword evidence="4 9" id="KW-0812">Transmembrane</keyword>
<evidence type="ECO:0000256" key="9">
    <source>
        <dbReference type="SAM" id="Phobius"/>
    </source>
</evidence>
<dbReference type="PANTHER" id="PTHR43394">
    <property type="entry name" value="ATP-DEPENDENT PERMEASE MDL1, MITOCHONDRIAL"/>
    <property type="match status" value="1"/>
</dbReference>
<dbReference type="Pfam" id="PF00664">
    <property type="entry name" value="ABC_membrane"/>
    <property type="match status" value="1"/>
</dbReference>
<dbReference type="InterPro" id="IPR003439">
    <property type="entry name" value="ABC_transporter-like_ATP-bd"/>
</dbReference>
<organism evidence="12 13">
    <name type="scientific">Candidatus Kutchimonas denitrificans</name>
    <dbReference type="NCBI Taxonomy" id="3056748"/>
    <lineage>
        <taxon>Bacteria</taxon>
        <taxon>Pseudomonadati</taxon>
        <taxon>Gemmatimonadota</taxon>
        <taxon>Gemmatimonadia</taxon>
        <taxon>Candidatus Palauibacterales</taxon>
        <taxon>Candidatus Palauibacteraceae</taxon>
        <taxon>Candidatus Kutchimonas</taxon>
    </lineage>
</organism>
<gene>
    <name evidence="12" type="ORF">GWO12_06660</name>
</gene>
<accession>A0AAE4Z6R1</accession>
<keyword evidence="7 9" id="KW-1133">Transmembrane helix</keyword>
<dbReference type="GO" id="GO:0005886">
    <property type="term" value="C:plasma membrane"/>
    <property type="evidence" value="ECO:0007669"/>
    <property type="project" value="UniProtKB-SubCell"/>
</dbReference>
<evidence type="ECO:0000313" key="13">
    <source>
        <dbReference type="Proteomes" id="UP000702544"/>
    </source>
</evidence>
<dbReference type="AlphaFoldDB" id="A0AAE4Z6R1"/>
<feature type="domain" description="ABC transporter" evidence="10">
    <location>
        <begin position="354"/>
        <end position="589"/>
    </location>
</feature>
<feature type="transmembrane region" description="Helical" evidence="9">
    <location>
        <begin position="76"/>
        <end position="98"/>
    </location>
</feature>
<evidence type="ECO:0000259" key="11">
    <source>
        <dbReference type="PROSITE" id="PS50929"/>
    </source>
</evidence>
<proteinExistence type="predicted"/>
<dbReference type="InterPro" id="IPR036640">
    <property type="entry name" value="ABC1_TM_sf"/>
</dbReference>
<comment type="caution">
    <text evidence="12">The sequence shown here is derived from an EMBL/GenBank/DDBJ whole genome shotgun (WGS) entry which is preliminary data.</text>
</comment>
<name>A0AAE4Z6R1_9BACT</name>
<evidence type="ECO:0000256" key="5">
    <source>
        <dbReference type="ARBA" id="ARBA00022741"/>
    </source>
</evidence>
<dbReference type="Gene3D" id="1.20.1560.10">
    <property type="entry name" value="ABC transporter type 1, transmembrane domain"/>
    <property type="match status" value="1"/>
</dbReference>
<dbReference type="Proteomes" id="UP000702544">
    <property type="component" value="Unassembled WGS sequence"/>
</dbReference>
<evidence type="ECO:0000256" key="4">
    <source>
        <dbReference type="ARBA" id="ARBA00022692"/>
    </source>
</evidence>
<dbReference type="SUPFAM" id="SSF52540">
    <property type="entry name" value="P-loop containing nucleoside triphosphate hydrolases"/>
    <property type="match status" value="1"/>
</dbReference>
<dbReference type="EMBL" id="JAACAK010000047">
    <property type="protein sequence ID" value="NIR74780.1"/>
    <property type="molecule type" value="Genomic_DNA"/>
</dbReference>
<dbReference type="InterPro" id="IPR039421">
    <property type="entry name" value="Type_1_exporter"/>
</dbReference>
<feature type="transmembrane region" description="Helical" evidence="9">
    <location>
        <begin position="34"/>
        <end position="56"/>
    </location>
</feature>
<comment type="subcellular location">
    <subcellularLocation>
        <location evidence="1">Cell membrane</location>
        <topology evidence="1">Multi-pass membrane protein</topology>
    </subcellularLocation>
</comment>
<dbReference type="GO" id="GO:0016887">
    <property type="term" value="F:ATP hydrolysis activity"/>
    <property type="evidence" value="ECO:0007669"/>
    <property type="project" value="InterPro"/>
</dbReference>
<evidence type="ECO:0000256" key="3">
    <source>
        <dbReference type="ARBA" id="ARBA00022475"/>
    </source>
</evidence>
<evidence type="ECO:0000256" key="6">
    <source>
        <dbReference type="ARBA" id="ARBA00022840"/>
    </source>
</evidence>
<evidence type="ECO:0000256" key="7">
    <source>
        <dbReference type="ARBA" id="ARBA00022989"/>
    </source>
</evidence>
<dbReference type="SMART" id="SM00382">
    <property type="entry name" value="AAA"/>
    <property type="match status" value="1"/>
</dbReference>
<keyword evidence="5" id="KW-0547">Nucleotide-binding</keyword>
<sequence>MADRETNKKLAVPPIQVPIFVFRRLWPRLRPHRWALAAATLFLLLSGSIGLAFPLVVRHLMDAAFVVMDRSLLNRIALILLGLFTLQALFNFCQVYLLGATGEKIVAGLRKDLFDHLLTLSPDFFTERTTGELTSRLTSDVVRLQGVLSYQISELLRQTLYLFGALTLLTVMHRQLTFTTLAVAPAVVFFAFVFGRRLRRASTEVQDKIAEANTVAEESIVQIRTVQSFVREPTERGRYGAGIDAALKAALNRALTRGVFFGAITFVTFGGIVAVLWQGGRMVLEGAITGGQLVSFLLYAVMVAAAITSLASLWGGYQEAQGSAERVFELLGQRGTVSEPRHPRPLPRPGGWPLRFDDVWFRYGEGLPWALREIELEILPGEVVALVGPSGAGKSTLAGLVPRFWDPTRGALSLGGIDLRQLSLRELRGAIGIVPQEPMLFGTTIAENIGYGRDGATRQQIEAVAAAAHAAEFIERAPEGYESRVGERGVKLSVGQRQRIAIARVLLKDPEILILDEATSSLDTESERLVEQAFEELMEGRTTLIIAHRLSTVQRADRVLVLDAGRMVEVGTHGELLALGGLYARLYARQFRDDEAMRSVLG</sequence>
<dbReference type="CDD" id="cd18576">
    <property type="entry name" value="ABC_6TM_bac_exporter_ABCB8_10_like"/>
    <property type="match status" value="1"/>
</dbReference>
<dbReference type="InterPro" id="IPR017871">
    <property type="entry name" value="ABC_transporter-like_CS"/>
</dbReference>
<dbReference type="GO" id="GO:0005524">
    <property type="term" value="F:ATP binding"/>
    <property type="evidence" value="ECO:0007669"/>
    <property type="project" value="UniProtKB-KW"/>
</dbReference>
<dbReference type="Gene3D" id="3.40.50.300">
    <property type="entry name" value="P-loop containing nucleotide triphosphate hydrolases"/>
    <property type="match status" value="1"/>
</dbReference>
<dbReference type="PROSITE" id="PS50929">
    <property type="entry name" value="ABC_TM1F"/>
    <property type="match status" value="1"/>
</dbReference>
<dbReference type="SUPFAM" id="SSF90123">
    <property type="entry name" value="ABC transporter transmembrane region"/>
    <property type="match status" value="1"/>
</dbReference>
<dbReference type="PROSITE" id="PS50893">
    <property type="entry name" value="ABC_TRANSPORTER_2"/>
    <property type="match status" value="1"/>
</dbReference>
<keyword evidence="3" id="KW-1003">Cell membrane</keyword>
<dbReference type="InterPro" id="IPR003593">
    <property type="entry name" value="AAA+_ATPase"/>
</dbReference>
<feature type="transmembrane region" description="Helical" evidence="9">
    <location>
        <begin position="258"/>
        <end position="277"/>
    </location>
</feature>
<dbReference type="PANTHER" id="PTHR43394:SF1">
    <property type="entry name" value="ATP-BINDING CASSETTE SUB-FAMILY B MEMBER 10, MITOCHONDRIAL"/>
    <property type="match status" value="1"/>
</dbReference>
<feature type="transmembrane region" description="Helical" evidence="9">
    <location>
        <begin position="178"/>
        <end position="195"/>
    </location>
</feature>
<dbReference type="Pfam" id="PF00005">
    <property type="entry name" value="ABC_tran"/>
    <property type="match status" value="1"/>
</dbReference>
<feature type="domain" description="ABC transmembrane type-1" evidence="11">
    <location>
        <begin position="37"/>
        <end position="319"/>
    </location>
</feature>
<dbReference type="GO" id="GO:0015421">
    <property type="term" value="F:ABC-type oligopeptide transporter activity"/>
    <property type="evidence" value="ECO:0007669"/>
    <property type="project" value="TreeGrafter"/>
</dbReference>
<dbReference type="InterPro" id="IPR027417">
    <property type="entry name" value="P-loop_NTPase"/>
</dbReference>
<keyword evidence="8 9" id="KW-0472">Membrane</keyword>
<dbReference type="FunFam" id="3.40.50.300:FF:000221">
    <property type="entry name" value="Multidrug ABC transporter ATP-binding protein"/>
    <property type="match status" value="1"/>
</dbReference>
<evidence type="ECO:0000259" key="10">
    <source>
        <dbReference type="PROSITE" id="PS50893"/>
    </source>
</evidence>
<dbReference type="PROSITE" id="PS00211">
    <property type="entry name" value="ABC_TRANSPORTER_1"/>
    <property type="match status" value="1"/>
</dbReference>
<reference evidence="12 13" key="1">
    <citation type="submission" date="2020-01" db="EMBL/GenBank/DDBJ databases">
        <title>Genomes assembled from Gulf of Kutch pelagic sediment metagenomes.</title>
        <authorList>
            <person name="Chandrashekar M."/>
            <person name="Mahajan M.S."/>
            <person name="Dave K.J."/>
            <person name="Vatsa P."/>
            <person name="Nathani N.M."/>
        </authorList>
    </citation>
    <scope>NUCLEOTIDE SEQUENCE [LARGE SCALE GENOMIC DNA]</scope>
    <source>
        <strain evidence="12">KS3-K002</strain>
    </source>
</reference>
<keyword evidence="6 12" id="KW-0067">ATP-binding</keyword>
<evidence type="ECO:0000256" key="2">
    <source>
        <dbReference type="ARBA" id="ARBA00022448"/>
    </source>
</evidence>